<reference evidence="4" key="1">
    <citation type="submission" date="2021-09" db="EMBL/GenBank/DDBJ databases">
        <title>A high-quality genome of the endoparasitic fungus Hirsutella rhossiliensis with a comparison of Hirsutella genomes reveals transposable elements contributing to genome size variation.</title>
        <authorList>
            <person name="Lin R."/>
            <person name="Jiao Y."/>
            <person name="Sun X."/>
            <person name="Ling J."/>
            <person name="Xie B."/>
            <person name="Cheng X."/>
        </authorList>
    </citation>
    <scope>NUCLEOTIDE SEQUENCE</scope>
    <source>
        <strain evidence="4">HR02</strain>
    </source>
</reference>
<dbReference type="Proteomes" id="UP000824596">
    <property type="component" value="Unassembled WGS sequence"/>
</dbReference>
<accession>A0A9P8MZ61</accession>
<dbReference type="AlphaFoldDB" id="A0A9P8MZ61"/>
<keyword evidence="5" id="KW-1185">Reference proteome</keyword>
<keyword evidence="2" id="KW-0812">Transmembrane</keyword>
<feature type="compositionally biased region" description="Basic and acidic residues" evidence="1">
    <location>
        <begin position="34"/>
        <end position="43"/>
    </location>
</feature>
<dbReference type="Pfam" id="PF00487">
    <property type="entry name" value="FA_desaturase"/>
    <property type="match status" value="1"/>
</dbReference>
<dbReference type="InterPro" id="IPR005804">
    <property type="entry name" value="FA_desaturase_dom"/>
</dbReference>
<name>A0A9P8MZ61_9HYPO</name>
<dbReference type="PANTHER" id="PTHR36459:SF1">
    <property type="entry name" value="FATTY ACID DESATURASE DOMAIN-CONTAINING PROTEIN-RELATED"/>
    <property type="match status" value="1"/>
</dbReference>
<dbReference type="GeneID" id="68353549"/>
<feature type="region of interest" description="Disordered" evidence="1">
    <location>
        <begin position="31"/>
        <end position="71"/>
    </location>
</feature>
<dbReference type="OrthoDB" id="1470350at2759"/>
<dbReference type="EMBL" id="JAIZPD010000004">
    <property type="protein sequence ID" value="KAH0963992.1"/>
    <property type="molecule type" value="Genomic_DNA"/>
</dbReference>
<protein>
    <submittedName>
        <fullName evidence="4">Fatty acid desaturase domain-containing protein</fullName>
    </submittedName>
</protein>
<evidence type="ECO:0000313" key="4">
    <source>
        <dbReference type="EMBL" id="KAH0963992.1"/>
    </source>
</evidence>
<feature type="transmembrane region" description="Helical" evidence="2">
    <location>
        <begin position="282"/>
        <end position="307"/>
    </location>
</feature>
<organism evidence="4 5">
    <name type="scientific">Hirsutella rhossiliensis</name>
    <dbReference type="NCBI Taxonomy" id="111463"/>
    <lineage>
        <taxon>Eukaryota</taxon>
        <taxon>Fungi</taxon>
        <taxon>Dikarya</taxon>
        <taxon>Ascomycota</taxon>
        <taxon>Pezizomycotina</taxon>
        <taxon>Sordariomycetes</taxon>
        <taxon>Hypocreomycetidae</taxon>
        <taxon>Hypocreales</taxon>
        <taxon>Ophiocordycipitaceae</taxon>
        <taxon>Hirsutella</taxon>
    </lineage>
</organism>
<keyword evidence="2" id="KW-1133">Transmembrane helix</keyword>
<evidence type="ECO:0000256" key="1">
    <source>
        <dbReference type="SAM" id="MobiDB-lite"/>
    </source>
</evidence>
<dbReference type="PANTHER" id="PTHR36459">
    <property type="entry name" value="ORF"/>
    <property type="match status" value="1"/>
</dbReference>
<proteinExistence type="predicted"/>
<evidence type="ECO:0000256" key="2">
    <source>
        <dbReference type="SAM" id="Phobius"/>
    </source>
</evidence>
<dbReference type="RefSeq" id="XP_044721505.1">
    <property type="nucleotide sequence ID" value="XM_044862891.1"/>
</dbReference>
<sequence>MEKQIVLDAALTRADQVVLRNLARDIEASNGAHVTDDSTDRDSGIGSEETSTDGDGPLDGHDAGKSSKTAQEVARLKALRNPGSGEFEPTVLLSVDDCSQRVSPAVNKHLLQPYVRLAQKVARHQTDVVMITHLIMYFSTLVPSAILLYRRFSLIHGILHSAMQIYYLGSYTLMMHQHIHQRGILAKQFAAFDKLFPYILDPLMGHTWNSYYYHHVKHHHVENNGPDDLSSTLRFQRDSVADFLCYVGRFFFLVWIELPLYFLRKNRLSMAMQAAGCESLTYVFYCAMAILFGGKATFFVYLFPLLLMRTGLMIGNWGQHAFVDADEPDSDFRSSVTLIDVASNRFCFNDGYHTSHHLNPLRHWRDHPISFLEQKQTYAREGAIVFHNIDFLMVSFRLLCKDYHHLAKCMVPMGSQIDLTMEGRVDLLKKLTRKFSEEEILEKFRHRTETKRNA</sequence>
<keyword evidence="2" id="KW-0472">Membrane</keyword>
<feature type="transmembrane region" description="Helical" evidence="2">
    <location>
        <begin position="128"/>
        <end position="148"/>
    </location>
</feature>
<gene>
    <name evidence="4" type="ORF">HRG_04420</name>
</gene>
<dbReference type="GO" id="GO:0006629">
    <property type="term" value="P:lipid metabolic process"/>
    <property type="evidence" value="ECO:0007669"/>
    <property type="project" value="InterPro"/>
</dbReference>
<feature type="domain" description="Fatty acid desaturase" evidence="3">
    <location>
        <begin position="168"/>
        <end position="371"/>
    </location>
</feature>
<feature type="transmembrane region" description="Helical" evidence="2">
    <location>
        <begin position="243"/>
        <end position="262"/>
    </location>
</feature>
<evidence type="ECO:0000313" key="5">
    <source>
        <dbReference type="Proteomes" id="UP000824596"/>
    </source>
</evidence>
<comment type="caution">
    <text evidence="4">The sequence shown here is derived from an EMBL/GenBank/DDBJ whole genome shotgun (WGS) entry which is preliminary data.</text>
</comment>
<evidence type="ECO:0000259" key="3">
    <source>
        <dbReference type="Pfam" id="PF00487"/>
    </source>
</evidence>